<protein>
    <submittedName>
        <fullName evidence="3">Serine/threonine-protein kinase fray2</fullName>
    </submittedName>
</protein>
<dbReference type="Proteomes" id="UP000327157">
    <property type="component" value="Chromosome 9"/>
</dbReference>
<name>A0A5N5GB84_9ROSA</name>
<comment type="similarity">
    <text evidence="1">Belongs to the protein kinase superfamily. STE Ser/Thr protein kinase family. STE20 subfamily.</text>
</comment>
<dbReference type="GO" id="GO:0004672">
    <property type="term" value="F:protein kinase activity"/>
    <property type="evidence" value="ECO:0007669"/>
    <property type="project" value="InterPro"/>
</dbReference>
<dbReference type="InterPro" id="IPR000719">
    <property type="entry name" value="Prot_kinase_dom"/>
</dbReference>
<dbReference type="SUPFAM" id="SSF56112">
    <property type="entry name" value="Protein kinase-like (PK-like)"/>
    <property type="match status" value="1"/>
</dbReference>
<proteinExistence type="inferred from homology"/>
<dbReference type="InterPro" id="IPR011009">
    <property type="entry name" value="Kinase-like_dom_sf"/>
</dbReference>
<sequence length="246" mass="28152">MILVNHPSVLQSHCSFVSNHNLWVVMSFLVRDSCLHILKAAYSDGFEEDVIATVLHEILKGLKYLHHHGHIHRDVKAGNILIGSHGAIKLGDFGVSTCLFYSVFVSLSYRMTPEVMEQLHDYDFKVDIWSFGITALELTHGHALFLKYPPMKVLLMTLQNTLPSHDYERDKKFSKMIASCLVKDPSKQSSAKKLLKHSFFKQARSNDYISRTLLAGPPALGDRIKELKRYEEYILTEKKMPYGQME</sequence>
<dbReference type="InterPro" id="IPR047173">
    <property type="entry name" value="STRAD_A/B-like"/>
</dbReference>
<organism evidence="3 4">
    <name type="scientific">Pyrus ussuriensis x Pyrus communis</name>
    <dbReference type="NCBI Taxonomy" id="2448454"/>
    <lineage>
        <taxon>Eukaryota</taxon>
        <taxon>Viridiplantae</taxon>
        <taxon>Streptophyta</taxon>
        <taxon>Embryophyta</taxon>
        <taxon>Tracheophyta</taxon>
        <taxon>Spermatophyta</taxon>
        <taxon>Magnoliopsida</taxon>
        <taxon>eudicotyledons</taxon>
        <taxon>Gunneridae</taxon>
        <taxon>Pentapetalae</taxon>
        <taxon>rosids</taxon>
        <taxon>fabids</taxon>
        <taxon>Rosales</taxon>
        <taxon>Rosaceae</taxon>
        <taxon>Amygdaloideae</taxon>
        <taxon>Maleae</taxon>
        <taxon>Pyrus</taxon>
    </lineage>
</organism>
<dbReference type="AlphaFoldDB" id="A0A5N5GB84"/>
<dbReference type="EMBL" id="SMOL01000458">
    <property type="protein sequence ID" value="KAB2612676.1"/>
    <property type="molecule type" value="Genomic_DNA"/>
</dbReference>
<keyword evidence="4" id="KW-1185">Reference proteome</keyword>
<dbReference type="Gene3D" id="3.30.200.20">
    <property type="entry name" value="Phosphorylase Kinase, domain 1"/>
    <property type="match status" value="1"/>
</dbReference>
<evidence type="ECO:0000313" key="3">
    <source>
        <dbReference type="EMBL" id="KAB2612676.1"/>
    </source>
</evidence>
<reference evidence="4" key="2">
    <citation type="submission" date="2019-10" db="EMBL/GenBank/DDBJ databases">
        <title>A de novo genome assembly of a pear dwarfing rootstock.</title>
        <authorList>
            <person name="Wang F."/>
            <person name="Wang J."/>
            <person name="Li S."/>
            <person name="Zhang Y."/>
            <person name="Fang M."/>
            <person name="Ma L."/>
            <person name="Zhao Y."/>
            <person name="Jiang S."/>
        </authorList>
    </citation>
    <scope>NUCLEOTIDE SEQUENCE [LARGE SCALE GENOMIC DNA]</scope>
</reference>
<comment type="caution">
    <text evidence="3">The sequence shown here is derived from an EMBL/GenBank/DDBJ whole genome shotgun (WGS) entry which is preliminary data.</text>
</comment>
<dbReference type="GO" id="GO:0005524">
    <property type="term" value="F:ATP binding"/>
    <property type="evidence" value="ECO:0007669"/>
    <property type="project" value="InterPro"/>
</dbReference>
<evidence type="ECO:0000256" key="1">
    <source>
        <dbReference type="ARBA" id="ARBA00008874"/>
    </source>
</evidence>
<dbReference type="SMART" id="SM00220">
    <property type="entry name" value="S_TKc"/>
    <property type="match status" value="1"/>
</dbReference>
<dbReference type="PROSITE" id="PS50011">
    <property type="entry name" value="PROTEIN_KINASE_DOM"/>
    <property type="match status" value="1"/>
</dbReference>
<evidence type="ECO:0000259" key="2">
    <source>
        <dbReference type="PROSITE" id="PS50011"/>
    </source>
</evidence>
<gene>
    <name evidence="3" type="ORF">D8674_034992</name>
</gene>
<dbReference type="Gene3D" id="1.10.510.10">
    <property type="entry name" value="Transferase(Phosphotransferase) domain 1"/>
    <property type="match status" value="1"/>
</dbReference>
<dbReference type="OrthoDB" id="248923at2759"/>
<keyword evidence="3" id="KW-0808">Transferase</keyword>
<dbReference type="GO" id="GO:0043539">
    <property type="term" value="F:protein serine/threonine kinase activator activity"/>
    <property type="evidence" value="ECO:0007669"/>
    <property type="project" value="InterPro"/>
</dbReference>
<keyword evidence="3" id="KW-0418">Kinase</keyword>
<dbReference type="Pfam" id="PF00069">
    <property type="entry name" value="Pkinase"/>
    <property type="match status" value="1"/>
</dbReference>
<accession>A0A5N5GB84</accession>
<dbReference type="PANTHER" id="PTHR48014">
    <property type="entry name" value="SERINE/THREONINE-PROTEIN KINASE FRAY2"/>
    <property type="match status" value="1"/>
</dbReference>
<evidence type="ECO:0000313" key="4">
    <source>
        <dbReference type="Proteomes" id="UP000327157"/>
    </source>
</evidence>
<reference evidence="3 4" key="3">
    <citation type="submission" date="2019-11" db="EMBL/GenBank/DDBJ databases">
        <title>A de novo genome assembly of a pear dwarfing rootstock.</title>
        <authorList>
            <person name="Wang F."/>
            <person name="Wang J."/>
            <person name="Li S."/>
            <person name="Zhang Y."/>
            <person name="Fang M."/>
            <person name="Ma L."/>
            <person name="Zhao Y."/>
            <person name="Jiang S."/>
        </authorList>
    </citation>
    <scope>NUCLEOTIDE SEQUENCE [LARGE SCALE GENOMIC DNA]</scope>
    <source>
        <strain evidence="3">S2</strain>
        <tissue evidence="3">Leaf</tissue>
    </source>
</reference>
<reference evidence="3 4" key="1">
    <citation type="submission" date="2019-09" db="EMBL/GenBank/DDBJ databases">
        <authorList>
            <person name="Ou C."/>
        </authorList>
    </citation>
    <scope>NUCLEOTIDE SEQUENCE [LARGE SCALE GENOMIC DNA]</scope>
    <source>
        <strain evidence="3">S2</strain>
        <tissue evidence="3">Leaf</tissue>
    </source>
</reference>
<dbReference type="PANTHER" id="PTHR48014:SF24">
    <property type="entry name" value="PROTEIN KINASE SUPERFAMILY PROTEIN"/>
    <property type="match status" value="1"/>
</dbReference>
<feature type="domain" description="Protein kinase" evidence="2">
    <location>
        <begin position="1"/>
        <end position="200"/>
    </location>
</feature>